<evidence type="ECO:0008006" key="5">
    <source>
        <dbReference type="Google" id="ProtNLM"/>
    </source>
</evidence>
<dbReference type="EMBL" id="SGWX01000001">
    <property type="protein sequence ID" value="RZS62217.1"/>
    <property type="molecule type" value="Genomic_DNA"/>
</dbReference>
<evidence type="ECO:0000256" key="1">
    <source>
        <dbReference type="SAM" id="Coils"/>
    </source>
</evidence>
<accession>A0A4Q7M5G3</accession>
<evidence type="ECO:0000313" key="3">
    <source>
        <dbReference type="EMBL" id="RZS62217.1"/>
    </source>
</evidence>
<reference evidence="3 4" key="1">
    <citation type="submission" date="2019-02" db="EMBL/GenBank/DDBJ databases">
        <title>Sequencing the genomes of 1000 actinobacteria strains.</title>
        <authorList>
            <person name="Klenk H.-P."/>
        </authorList>
    </citation>
    <scope>NUCLEOTIDE SEQUENCE [LARGE SCALE GENOMIC DNA]</scope>
    <source>
        <strain evidence="3 4">DSM 16932</strain>
    </source>
</reference>
<dbReference type="RefSeq" id="WP_130415496.1">
    <property type="nucleotide sequence ID" value="NZ_SGWX01000001.1"/>
</dbReference>
<protein>
    <recommendedName>
        <fullName evidence="5">Colicin import membrane protein</fullName>
    </recommendedName>
</protein>
<feature type="compositionally biased region" description="Basic residues" evidence="2">
    <location>
        <begin position="243"/>
        <end position="252"/>
    </location>
</feature>
<evidence type="ECO:0000313" key="4">
    <source>
        <dbReference type="Proteomes" id="UP000293852"/>
    </source>
</evidence>
<keyword evidence="1" id="KW-0175">Coiled coil</keyword>
<feature type="region of interest" description="Disordered" evidence="2">
    <location>
        <begin position="233"/>
        <end position="263"/>
    </location>
</feature>
<name>A0A4Q7M5G3_9MICO</name>
<evidence type="ECO:0000256" key="2">
    <source>
        <dbReference type="SAM" id="MobiDB-lite"/>
    </source>
</evidence>
<keyword evidence="4" id="KW-1185">Reference proteome</keyword>
<gene>
    <name evidence="3" type="ORF">EV386_2538</name>
</gene>
<organism evidence="3 4">
    <name type="scientific">Xylanimonas ulmi</name>
    <dbReference type="NCBI Taxonomy" id="228973"/>
    <lineage>
        <taxon>Bacteria</taxon>
        <taxon>Bacillati</taxon>
        <taxon>Actinomycetota</taxon>
        <taxon>Actinomycetes</taxon>
        <taxon>Micrococcales</taxon>
        <taxon>Promicromonosporaceae</taxon>
        <taxon>Xylanimonas</taxon>
    </lineage>
</organism>
<proteinExistence type="predicted"/>
<dbReference type="AlphaFoldDB" id="A0A4Q7M5G3"/>
<dbReference type="OrthoDB" id="5122593at2"/>
<comment type="caution">
    <text evidence="3">The sequence shown here is derived from an EMBL/GenBank/DDBJ whole genome shotgun (WGS) entry which is preliminary data.</text>
</comment>
<dbReference type="Proteomes" id="UP000293852">
    <property type="component" value="Unassembled WGS sequence"/>
</dbReference>
<feature type="coiled-coil region" evidence="1">
    <location>
        <begin position="133"/>
        <end position="170"/>
    </location>
</feature>
<sequence>MTESDGMNEALEGQLRIAITVAGQIGEYIARARESALRRAQAAGEHNAQELATRLHAERAAARAELTAIAQDGWWEHAATEQVVHAWQVARAWADEDPSTRMAAERVRAEIWSRYGIDVDSTGANPADVRAALEQAEADRQNAEAERGRAAAEETEAALLMRQADAEERRAHEAGPDFEQALAAASGTRNDAHLVYDSAERRQRLARDLEAKGVAPDVVDTHVRADISQATLSEAAVPSTKAVKAKRSHRRGPLAARPPELTR</sequence>